<dbReference type="FunFam" id="3.40.50.720:FF:000084">
    <property type="entry name" value="Short-chain dehydrogenase reductase"/>
    <property type="match status" value="1"/>
</dbReference>
<evidence type="ECO:0000313" key="3">
    <source>
        <dbReference type="EMBL" id="SVA78604.1"/>
    </source>
</evidence>
<dbReference type="PRINTS" id="PR00081">
    <property type="entry name" value="GDHRDH"/>
</dbReference>
<proteinExistence type="inferred from homology"/>
<evidence type="ECO:0008006" key="4">
    <source>
        <dbReference type="Google" id="ProtNLM"/>
    </source>
</evidence>
<accession>A0A381YNU3</accession>
<dbReference type="PRINTS" id="PR00080">
    <property type="entry name" value="SDRFAMILY"/>
</dbReference>
<dbReference type="AlphaFoldDB" id="A0A381YNU3"/>
<organism evidence="3">
    <name type="scientific">marine metagenome</name>
    <dbReference type="NCBI Taxonomy" id="408172"/>
    <lineage>
        <taxon>unclassified sequences</taxon>
        <taxon>metagenomes</taxon>
        <taxon>ecological metagenomes</taxon>
    </lineage>
</organism>
<dbReference type="GO" id="GO:0016616">
    <property type="term" value="F:oxidoreductase activity, acting on the CH-OH group of donors, NAD or NADP as acceptor"/>
    <property type="evidence" value="ECO:0007669"/>
    <property type="project" value="TreeGrafter"/>
</dbReference>
<dbReference type="Pfam" id="PF13561">
    <property type="entry name" value="adh_short_C2"/>
    <property type="match status" value="1"/>
</dbReference>
<dbReference type="PANTHER" id="PTHR42760:SF133">
    <property type="entry name" value="3-OXOACYL-[ACYL-CARRIER-PROTEIN] REDUCTASE"/>
    <property type="match status" value="1"/>
</dbReference>
<dbReference type="InterPro" id="IPR036291">
    <property type="entry name" value="NAD(P)-bd_dom_sf"/>
</dbReference>
<dbReference type="SUPFAM" id="SSF51735">
    <property type="entry name" value="NAD(P)-binding Rossmann-fold domains"/>
    <property type="match status" value="1"/>
</dbReference>
<dbReference type="InterPro" id="IPR002347">
    <property type="entry name" value="SDR_fam"/>
</dbReference>
<comment type="similarity">
    <text evidence="1">Belongs to the short-chain dehydrogenases/reductases (SDR) family.</text>
</comment>
<dbReference type="Gene3D" id="3.40.50.720">
    <property type="entry name" value="NAD(P)-binding Rossmann-like Domain"/>
    <property type="match status" value="1"/>
</dbReference>
<keyword evidence="2" id="KW-0560">Oxidoreductase</keyword>
<protein>
    <recommendedName>
        <fullName evidence="4">Short-chain dehydrogenase</fullName>
    </recommendedName>
</protein>
<name>A0A381YNU3_9ZZZZ</name>
<gene>
    <name evidence="3" type="ORF">METZ01_LOCUS131458</name>
</gene>
<reference evidence="3" key="1">
    <citation type="submission" date="2018-05" db="EMBL/GenBank/DDBJ databases">
        <authorList>
            <person name="Lanie J.A."/>
            <person name="Ng W.-L."/>
            <person name="Kazmierczak K.M."/>
            <person name="Andrzejewski T.M."/>
            <person name="Davidsen T.M."/>
            <person name="Wayne K.J."/>
            <person name="Tettelin H."/>
            <person name="Glass J.I."/>
            <person name="Rusch D."/>
            <person name="Podicherti R."/>
            <person name="Tsui H.-C.T."/>
            <person name="Winkler M.E."/>
        </authorList>
    </citation>
    <scope>NUCLEOTIDE SEQUENCE</scope>
</reference>
<dbReference type="PANTHER" id="PTHR42760">
    <property type="entry name" value="SHORT-CHAIN DEHYDROGENASES/REDUCTASES FAMILY MEMBER"/>
    <property type="match status" value="1"/>
</dbReference>
<evidence type="ECO:0000256" key="1">
    <source>
        <dbReference type="ARBA" id="ARBA00006484"/>
    </source>
</evidence>
<sequence length="258" mass="27626">MGNQRLKSRVAIITGAASGIGRATVLRFLKEGAVVWAVDSDGEGLDNLNRDIDSSQLRTQALDVRQQVSCNALAEQVLEHDSAIDILVNSAGITPRSLDPSLPFEQLWQTVIDVNMKGTLLMSHAVLPAMRKSPGGSIINLASVMGMVSYHPDLPLSDGFNPYPHSKGGVIQMTRDLGVQLGPEGIRVNAVCPGFIYTPLTAGLSENPDLHNKLKRRHPLGRLGEAEEVANVILFLASDEASFVTAATWTVDGGYTAC</sequence>
<evidence type="ECO:0000256" key="2">
    <source>
        <dbReference type="ARBA" id="ARBA00023002"/>
    </source>
</evidence>
<dbReference type="EMBL" id="UINC01018665">
    <property type="protein sequence ID" value="SVA78604.1"/>
    <property type="molecule type" value="Genomic_DNA"/>
</dbReference>